<protein>
    <submittedName>
        <fullName evidence="1">Uncharacterized protein</fullName>
    </submittedName>
</protein>
<feature type="non-terminal residue" evidence="1">
    <location>
        <position position="19"/>
    </location>
</feature>
<dbReference type="Proteomes" id="UP000236291">
    <property type="component" value="Unassembled WGS sequence"/>
</dbReference>
<dbReference type="EMBL" id="ASHM01205448">
    <property type="protein sequence ID" value="PNX67186.1"/>
    <property type="molecule type" value="Genomic_DNA"/>
</dbReference>
<comment type="caution">
    <text evidence="1">The sequence shown here is derived from an EMBL/GenBank/DDBJ whole genome shotgun (WGS) entry which is preliminary data.</text>
</comment>
<evidence type="ECO:0000313" key="2">
    <source>
        <dbReference type="Proteomes" id="UP000236291"/>
    </source>
</evidence>
<proteinExistence type="predicted"/>
<gene>
    <name evidence="1" type="ORF">L195_g063402</name>
</gene>
<name>A0A2K3KLN8_TRIPR</name>
<dbReference type="AlphaFoldDB" id="A0A2K3KLN8"/>
<sequence length="19" mass="2114">MGAFTMELELGVNQEAMRS</sequence>
<reference evidence="1 2" key="2">
    <citation type="journal article" date="2017" name="Front. Plant Sci.">
        <title>Gene Classification and Mining of Molecular Markers Useful in Red Clover (Trifolium pratense) Breeding.</title>
        <authorList>
            <person name="Istvanek J."/>
            <person name="Dluhosova J."/>
            <person name="Dluhos P."/>
            <person name="Patkova L."/>
            <person name="Nedelnik J."/>
            <person name="Repkova J."/>
        </authorList>
    </citation>
    <scope>NUCLEOTIDE SEQUENCE [LARGE SCALE GENOMIC DNA]</scope>
    <source>
        <strain evidence="2">cv. Tatra</strain>
        <tissue evidence="1">Young leaves</tissue>
    </source>
</reference>
<accession>A0A2K3KLN8</accession>
<reference evidence="1 2" key="1">
    <citation type="journal article" date="2014" name="Am. J. Bot.">
        <title>Genome assembly and annotation for red clover (Trifolium pratense; Fabaceae).</title>
        <authorList>
            <person name="Istvanek J."/>
            <person name="Jaros M."/>
            <person name="Krenek A."/>
            <person name="Repkova J."/>
        </authorList>
    </citation>
    <scope>NUCLEOTIDE SEQUENCE [LARGE SCALE GENOMIC DNA]</scope>
    <source>
        <strain evidence="2">cv. Tatra</strain>
        <tissue evidence="1">Young leaves</tissue>
    </source>
</reference>
<evidence type="ECO:0000313" key="1">
    <source>
        <dbReference type="EMBL" id="PNX67186.1"/>
    </source>
</evidence>
<organism evidence="1 2">
    <name type="scientific">Trifolium pratense</name>
    <name type="common">Red clover</name>
    <dbReference type="NCBI Taxonomy" id="57577"/>
    <lineage>
        <taxon>Eukaryota</taxon>
        <taxon>Viridiplantae</taxon>
        <taxon>Streptophyta</taxon>
        <taxon>Embryophyta</taxon>
        <taxon>Tracheophyta</taxon>
        <taxon>Spermatophyta</taxon>
        <taxon>Magnoliopsida</taxon>
        <taxon>eudicotyledons</taxon>
        <taxon>Gunneridae</taxon>
        <taxon>Pentapetalae</taxon>
        <taxon>rosids</taxon>
        <taxon>fabids</taxon>
        <taxon>Fabales</taxon>
        <taxon>Fabaceae</taxon>
        <taxon>Papilionoideae</taxon>
        <taxon>50 kb inversion clade</taxon>
        <taxon>NPAAA clade</taxon>
        <taxon>Hologalegina</taxon>
        <taxon>IRL clade</taxon>
        <taxon>Trifolieae</taxon>
        <taxon>Trifolium</taxon>
    </lineage>
</organism>